<evidence type="ECO:0000256" key="2">
    <source>
        <dbReference type="ARBA" id="ARBA00009450"/>
    </source>
</evidence>
<feature type="signal peptide" evidence="15">
    <location>
        <begin position="1"/>
        <end position="22"/>
    </location>
</feature>
<protein>
    <submittedName>
        <fullName evidence="19">Sugar transporter</fullName>
    </submittedName>
</protein>
<evidence type="ECO:0000256" key="6">
    <source>
        <dbReference type="ARBA" id="ARBA00022692"/>
    </source>
</evidence>
<evidence type="ECO:0000256" key="1">
    <source>
        <dbReference type="ARBA" id="ARBA00004571"/>
    </source>
</evidence>
<evidence type="ECO:0000256" key="11">
    <source>
        <dbReference type="ARBA" id="ARBA00023136"/>
    </source>
</evidence>
<organism evidence="19 20">
    <name type="scientific">Rheinheimera salexigens</name>
    <dbReference type="NCBI Taxonomy" id="1628148"/>
    <lineage>
        <taxon>Bacteria</taxon>
        <taxon>Pseudomonadati</taxon>
        <taxon>Pseudomonadota</taxon>
        <taxon>Gammaproteobacteria</taxon>
        <taxon>Chromatiales</taxon>
        <taxon>Chromatiaceae</taxon>
        <taxon>Rheinheimera</taxon>
    </lineage>
</organism>
<dbReference type="Pfam" id="PF10531">
    <property type="entry name" value="SLBB"/>
    <property type="match status" value="4"/>
</dbReference>
<keyword evidence="13" id="KW-0998">Cell outer membrane</keyword>
<evidence type="ECO:0000256" key="5">
    <source>
        <dbReference type="ARBA" id="ARBA00022597"/>
    </source>
</evidence>
<dbReference type="GO" id="GO:0015159">
    <property type="term" value="F:polysaccharide transmembrane transporter activity"/>
    <property type="evidence" value="ECO:0007669"/>
    <property type="project" value="InterPro"/>
</dbReference>
<feature type="domain" description="SLBB" evidence="18">
    <location>
        <begin position="202"/>
        <end position="278"/>
    </location>
</feature>
<feature type="domain" description="Soluble ligand binding" evidence="17">
    <location>
        <begin position="807"/>
        <end position="854"/>
    </location>
</feature>
<evidence type="ECO:0000256" key="10">
    <source>
        <dbReference type="ARBA" id="ARBA00023114"/>
    </source>
</evidence>
<evidence type="ECO:0000256" key="4">
    <source>
        <dbReference type="ARBA" id="ARBA00022452"/>
    </source>
</evidence>
<keyword evidence="4" id="KW-1134">Transmembrane beta strand</keyword>
<keyword evidence="10" id="KW-0626">Porin</keyword>
<keyword evidence="11" id="KW-0472">Membrane</keyword>
<evidence type="ECO:0000256" key="7">
    <source>
        <dbReference type="ARBA" id="ARBA00022729"/>
    </source>
</evidence>
<evidence type="ECO:0000259" key="18">
    <source>
        <dbReference type="Pfam" id="PF22461"/>
    </source>
</evidence>
<sequence>MQTLFVVTISLWASLFTTEALAQTVSPAMLEQFKQLPRAEQERLAKQYGIDINQLNGSTSNVQQAEVEKLQPFDQTKQAKLAEEKKLKADEKEEEQKLKRFGMAMFDAEISTFAPVSNAPVPDSYLLGPDDTLFVQLYGKQTENHELKVDRDGNINLPGVGPVSVAGLKFAAARELINNRIQQASIGVNAAVSMGQLRTINIMIAGEAKNPGMYAVSALTTVTQALFVAGGVSDIGSLRHIVVNRSGKRVAEFDLYDLLLKGENSKDVNLQHGDVVFIRPAMALVTVDGEVQRPAIYELVANDTVQSALNMAGGTKPSAFVSKTRINRVQQGQSVLINLDLSKKSNLNQSLQAGDSVYVPAVAARLQHQVVIAGAVERPGFYAWQQGLQFHDVVDNIWTDLLLTTDLDYAIVLRQINNQGDIEVIQFNVATAIADANGMVKQPLTLEARDVVVLFHYGNETYKRAALNDYLRKQIESELTLLNENALLSGDVAATVFKRLQQENTAIEASRYTEFDAVLEAEKNTYALLENKLNNMLSQLYSDSSYIELSKHLSRRELVFPILKKLQQQSSTQQDLAIVSISGDVKVPGEYPLARNASIKGLIQAASGLNVSAYLPRAELSRYLGQASNSNKILQQNLNVALDGVLVGSADNITLQSRDRLNVFETPAWSETRLVAIEGEVRFPGTYQVLKGETLAQLIKRAGGFTDEAFLFGAIFTREGIKQREKEQTLLLLEQLKADIATKALSTQGGSATPDALTLVNQVAELEPVGRLVVDVASIIAGNNSFDIALEDKDKLFIPRSNNSISIIGEVQHSGSHRFDRTKSVEDYLRLAGGSRKRADEDRVYVIRADGSVMLPSSSSWFAVNRNQLTPGDTIVMPLDSEYKDSLSTWAIVTQIFYQSAVALAALNSF</sequence>
<dbReference type="InterPro" id="IPR054765">
    <property type="entry name" value="SLBB_dom"/>
</dbReference>
<reference evidence="20" key="1">
    <citation type="submission" date="2016-09" db="EMBL/GenBank/DDBJ databases">
        <authorList>
            <person name="Wan X."/>
            <person name="Hou S."/>
        </authorList>
    </citation>
    <scope>NUCLEOTIDE SEQUENCE [LARGE SCALE GENOMIC DNA]</scope>
    <source>
        <strain evidence="20">KH87</strain>
    </source>
</reference>
<evidence type="ECO:0000256" key="14">
    <source>
        <dbReference type="ARBA" id="ARBA00023288"/>
    </source>
</evidence>
<comment type="subcellular location">
    <subcellularLocation>
        <location evidence="1">Cell outer membrane</location>
        <topology evidence="1">Multi-pass membrane protein</topology>
    </subcellularLocation>
</comment>
<evidence type="ECO:0000256" key="12">
    <source>
        <dbReference type="ARBA" id="ARBA00023139"/>
    </source>
</evidence>
<evidence type="ECO:0000259" key="17">
    <source>
        <dbReference type="Pfam" id="PF10531"/>
    </source>
</evidence>
<evidence type="ECO:0000259" key="16">
    <source>
        <dbReference type="Pfam" id="PF02563"/>
    </source>
</evidence>
<keyword evidence="5 19" id="KW-0762">Sugar transport</keyword>
<dbReference type="Pfam" id="PF02563">
    <property type="entry name" value="Poly_export"/>
    <property type="match status" value="1"/>
</dbReference>
<dbReference type="PANTHER" id="PTHR33619:SF3">
    <property type="entry name" value="POLYSACCHARIDE EXPORT PROTEIN GFCE-RELATED"/>
    <property type="match status" value="1"/>
</dbReference>
<feature type="domain" description="Soluble ligand binding" evidence="17">
    <location>
        <begin position="675"/>
        <end position="709"/>
    </location>
</feature>
<dbReference type="GO" id="GO:0015288">
    <property type="term" value="F:porin activity"/>
    <property type="evidence" value="ECO:0007669"/>
    <property type="project" value="UniProtKB-KW"/>
</dbReference>
<dbReference type="STRING" id="1628148.BI198_06195"/>
<dbReference type="Gene3D" id="3.10.560.10">
    <property type="entry name" value="Outer membrane lipoprotein wza domain like"/>
    <property type="match status" value="5"/>
</dbReference>
<feature type="domain" description="Soluble ligand binding" evidence="17">
    <location>
        <begin position="285"/>
        <end position="329"/>
    </location>
</feature>
<evidence type="ECO:0000256" key="9">
    <source>
        <dbReference type="ARBA" id="ARBA00023065"/>
    </source>
</evidence>
<accession>A0A1E7QA06</accession>
<dbReference type="GO" id="GO:0046930">
    <property type="term" value="C:pore complex"/>
    <property type="evidence" value="ECO:0007669"/>
    <property type="project" value="UniProtKB-KW"/>
</dbReference>
<dbReference type="Gene3D" id="3.30.1950.10">
    <property type="entry name" value="wza like domain"/>
    <property type="match status" value="1"/>
</dbReference>
<evidence type="ECO:0000256" key="15">
    <source>
        <dbReference type="SAM" id="SignalP"/>
    </source>
</evidence>
<comment type="caution">
    <text evidence="19">The sequence shown here is derived from an EMBL/GenBank/DDBJ whole genome shotgun (WGS) entry which is preliminary data.</text>
</comment>
<evidence type="ECO:0000313" key="20">
    <source>
        <dbReference type="Proteomes" id="UP000242258"/>
    </source>
</evidence>
<keyword evidence="14" id="KW-0449">Lipoprotein</keyword>
<evidence type="ECO:0000256" key="3">
    <source>
        <dbReference type="ARBA" id="ARBA00022448"/>
    </source>
</evidence>
<dbReference type="InterPro" id="IPR003715">
    <property type="entry name" value="Poly_export_N"/>
</dbReference>
<evidence type="ECO:0000313" key="19">
    <source>
        <dbReference type="EMBL" id="OEY70970.1"/>
    </source>
</evidence>
<dbReference type="Proteomes" id="UP000242258">
    <property type="component" value="Unassembled WGS sequence"/>
</dbReference>
<feature type="domain" description="Polysaccharide export protein N-terminal" evidence="16">
    <location>
        <begin position="120"/>
        <end position="192"/>
    </location>
</feature>
<proteinExistence type="inferred from homology"/>
<keyword evidence="6" id="KW-0812">Transmembrane</keyword>
<feature type="domain" description="Soluble ligand binding" evidence="17">
    <location>
        <begin position="578"/>
        <end position="622"/>
    </location>
</feature>
<dbReference type="EMBL" id="MKEK01000001">
    <property type="protein sequence ID" value="OEY70970.1"/>
    <property type="molecule type" value="Genomic_DNA"/>
</dbReference>
<keyword evidence="20" id="KW-1185">Reference proteome</keyword>
<comment type="similarity">
    <text evidence="2">Belongs to the BexD/CtrA/VexA family.</text>
</comment>
<keyword evidence="3" id="KW-0813">Transport</keyword>
<feature type="chain" id="PRO_5009200549" evidence="15">
    <location>
        <begin position="23"/>
        <end position="910"/>
    </location>
</feature>
<gene>
    <name evidence="19" type="ORF">BI198_06195</name>
</gene>
<name>A0A1E7QA06_9GAMM</name>
<dbReference type="GO" id="GO:0009279">
    <property type="term" value="C:cell outer membrane"/>
    <property type="evidence" value="ECO:0007669"/>
    <property type="project" value="UniProtKB-SubCell"/>
</dbReference>
<dbReference type="Pfam" id="PF22461">
    <property type="entry name" value="SLBB_2"/>
    <property type="match status" value="1"/>
</dbReference>
<evidence type="ECO:0000256" key="8">
    <source>
        <dbReference type="ARBA" id="ARBA00023047"/>
    </source>
</evidence>
<dbReference type="AlphaFoldDB" id="A0A1E7QA06"/>
<keyword evidence="12" id="KW-0564">Palmitate</keyword>
<keyword evidence="7 15" id="KW-0732">Signal</keyword>
<dbReference type="PANTHER" id="PTHR33619">
    <property type="entry name" value="POLYSACCHARIDE EXPORT PROTEIN GFCE-RELATED"/>
    <property type="match status" value="1"/>
</dbReference>
<dbReference type="GO" id="GO:0006811">
    <property type="term" value="P:monoatomic ion transport"/>
    <property type="evidence" value="ECO:0007669"/>
    <property type="project" value="UniProtKB-KW"/>
</dbReference>
<keyword evidence="8" id="KW-0625">Polysaccharide transport</keyword>
<dbReference type="InterPro" id="IPR049712">
    <property type="entry name" value="Poly_export"/>
</dbReference>
<evidence type="ECO:0000256" key="13">
    <source>
        <dbReference type="ARBA" id="ARBA00023237"/>
    </source>
</evidence>
<dbReference type="InterPro" id="IPR019554">
    <property type="entry name" value="Soluble_ligand-bd"/>
</dbReference>
<keyword evidence="9" id="KW-0406">Ion transport</keyword>